<feature type="region of interest" description="Disordered" evidence="1">
    <location>
        <begin position="70"/>
        <end position="95"/>
    </location>
</feature>
<reference evidence="2 3" key="1">
    <citation type="journal article" date="2021" name="Plant Biotechnol. J.">
        <title>Multi-omics assisted identification of the key and species-specific regulatory components of drought-tolerant mechanisms in Gossypium stocksii.</title>
        <authorList>
            <person name="Yu D."/>
            <person name="Ke L."/>
            <person name="Zhang D."/>
            <person name="Wu Y."/>
            <person name="Sun Y."/>
            <person name="Mei J."/>
            <person name="Sun J."/>
            <person name="Sun Y."/>
        </authorList>
    </citation>
    <scope>NUCLEOTIDE SEQUENCE [LARGE SCALE GENOMIC DNA]</scope>
    <source>
        <strain evidence="3">cv. E1</strain>
        <tissue evidence="2">Leaf</tissue>
    </source>
</reference>
<accession>A0A9D3UL92</accession>
<feature type="compositionally biased region" description="Acidic residues" evidence="1">
    <location>
        <begin position="79"/>
        <end position="91"/>
    </location>
</feature>
<keyword evidence="3" id="KW-1185">Reference proteome</keyword>
<evidence type="ECO:0000313" key="3">
    <source>
        <dbReference type="Proteomes" id="UP000828251"/>
    </source>
</evidence>
<dbReference type="EMBL" id="JAIQCV010000011">
    <property type="protein sequence ID" value="KAH1047322.1"/>
    <property type="molecule type" value="Genomic_DNA"/>
</dbReference>
<sequence length="192" mass="21460">MELVNDKDVEIMIVLYCGNRSDQNASIQLFAQLAGVEPIEDLTALGEEHGAQELCMVGPISNDICDHNVDSDSDHDVNEVPDDIDDKDVNDDGNINASSVRNQIRCIVMHNNPGAHMSLTDPNTAHIAEFPEYPQILPVHRLAVDSDPKELFIGQRFKSKEESVLDSKRYSMNISVDYKVAMSKLTLYIREC</sequence>
<proteinExistence type="predicted"/>
<gene>
    <name evidence="2" type="ORF">J1N35_038106</name>
</gene>
<evidence type="ECO:0000256" key="1">
    <source>
        <dbReference type="SAM" id="MobiDB-lite"/>
    </source>
</evidence>
<name>A0A9D3UL92_9ROSI</name>
<comment type="caution">
    <text evidence="2">The sequence shown here is derived from an EMBL/GenBank/DDBJ whole genome shotgun (WGS) entry which is preliminary data.</text>
</comment>
<organism evidence="2 3">
    <name type="scientific">Gossypium stocksii</name>
    <dbReference type="NCBI Taxonomy" id="47602"/>
    <lineage>
        <taxon>Eukaryota</taxon>
        <taxon>Viridiplantae</taxon>
        <taxon>Streptophyta</taxon>
        <taxon>Embryophyta</taxon>
        <taxon>Tracheophyta</taxon>
        <taxon>Spermatophyta</taxon>
        <taxon>Magnoliopsida</taxon>
        <taxon>eudicotyledons</taxon>
        <taxon>Gunneridae</taxon>
        <taxon>Pentapetalae</taxon>
        <taxon>rosids</taxon>
        <taxon>malvids</taxon>
        <taxon>Malvales</taxon>
        <taxon>Malvaceae</taxon>
        <taxon>Malvoideae</taxon>
        <taxon>Gossypium</taxon>
    </lineage>
</organism>
<dbReference type="AlphaFoldDB" id="A0A9D3UL92"/>
<dbReference type="OrthoDB" id="1435097at2759"/>
<protein>
    <submittedName>
        <fullName evidence="2">Uncharacterized protein</fullName>
    </submittedName>
</protein>
<evidence type="ECO:0000313" key="2">
    <source>
        <dbReference type="EMBL" id="KAH1047322.1"/>
    </source>
</evidence>
<dbReference type="Proteomes" id="UP000828251">
    <property type="component" value="Unassembled WGS sequence"/>
</dbReference>